<dbReference type="NCBIfam" id="NF041808">
    <property type="entry name" value="daptide_123"/>
    <property type="match status" value="1"/>
</dbReference>
<feature type="transmembrane region" description="Helical" evidence="1">
    <location>
        <begin position="21"/>
        <end position="45"/>
    </location>
</feature>
<keyword evidence="1" id="KW-0472">Membrane</keyword>
<dbReference type="Proteomes" id="UP000711047">
    <property type="component" value="Unassembled WGS sequence"/>
</dbReference>
<evidence type="ECO:0000256" key="1">
    <source>
        <dbReference type="SAM" id="Phobius"/>
    </source>
</evidence>
<keyword evidence="1" id="KW-1133">Transmembrane helix</keyword>
<keyword evidence="3" id="KW-1185">Reference proteome</keyword>
<accession>A0ABX2DUQ4</accession>
<name>A0ABX2DUQ4_9BACL</name>
<dbReference type="EMBL" id="JABMKX010000010">
    <property type="protein sequence ID" value="NQX47566.1"/>
    <property type="molecule type" value="Genomic_DNA"/>
</dbReference>
<proteinExistence type="predicted"/>
<evidence type="ECO:0008006" key="4">
    <source>
        <dbReference type="Google" id="ProtNLM"/>
    </source>
</evidence>
<evidence type="ECO:0000313" key="3">
    <source>
        <dbReference type="Proteomes" id="UP000711047"/>
    </source>
</evidence>
<keyword evidence="1" id="KW-0812">Transmembrane</keyword>
<gene>
    <name evidence="2" type="ORF">HQN87_19710</name>
</gene>
<evidence type="ECO:0000313" key="2">
    <source>
        <dbReference type="EMBL" id="NQX47566.1"/>
    </source>
</evidence>
<comment type="caution">
    <text evidence="2">The sequence shown here is derived from an EMBL/GenBank/DDBJ whole genome shotgun (WGS) entry which is preliminary data.</text>
</comment>
<sequence length="46" mass="4998">MKKELFIQSEELEQMEAPADWWVVVAAVTATAVTAATYAGSIIILT</sequence>
<organism evidence="2 3">
    <name type="scientific">Paenibacillus tritici</name>
    <dbReference type="NCBI Taxonomy" id="1873425"/>
    <lineage>
        <taxon>Bacteria</taxon>
        <taxon>Bacillati</taxon>
        <taxon>Bacillota</taxon>
        <taxon>Bacilli</taxon>
        <taxon>Bacillales</taxon>
        <taxon>Paenibacillaceae</taxon>
        <taxon>Paenibacillus</taxon>
    </lineage>
</organism>
<protein>
    <recommendedName>
        <fullName evidence="4">Class IIb bacteriocin, lactobin A/cerein 7B family</fullName>
    </recommendedName>
</protein>
<reference evidence="2 3" key="1">
    <citation type="submission" date="2020-05" db="EMBL/GenBank/DDBJ databases">
        <title>Paenibacillus glebae, sp. nov., Paenibacillus humi sp. nov., Paenibacillus pedi sp. nov., Paenibacillus terrestris sp. nov. and Paenibacillus terricola sp. nov., isolated from a forest top soil sample.</title>
        <authorList>
            <person name="Qi S."/>
            <person name="Carlier A."/>
            <person name="Cnockaert M."/>
            <person name="Vandamme P."/>
        </authorList>
    </citation>
    <scope>NUCLEOTIDE SEQUENCE [LARGE SCALE GENOMIC DNA]</scope>
    <source>
        <strain evidence="2 3">LMG 29502</strain>
    </source>
</reference>
<dbReference type="RefSeq" id="WP_173136850.1">
    <property type="nucleotide sequence ID" value="NZ_JABMKX010000010.1"/>
</dbReference>